<dbReference type="Pfam" id="PF03732">
    <property type="entry name" value="Retrotrans_gag"/>
    <property type="match status" value="1"/>
</dbReference>
<evidence type="ECO:0000313" key="3">
    <source>
        <dbReference type="EMBL" id="CAD1831272.1"/>
    </source>
</evidence>
<organism evidence="3">
    <name type="scientific">Ananas comosus var. bracteatus</name>
    <name type="common">red pineapple</name>
    <dbReference type="NCBI Taxonomy" id="296719"/>
    <lineage>
        <taxon>Eukaryota</taxon>
        <taxon>Viridiplantae</taxon>
        <taxon>Streptophyta</taxon>
        <taxon>Embryophyta</taxon>
        <taxon>Tracheophyta</taxon>
        <taxon>Spermatophyta</taxon>
        <taxon>Magnoliopsida</taxon>
        <taxon>Liliopsida</taxon>
        <taxon>Poales</taxon>
        <taxon>Bromeliaceae</taxon>
        <taxon>Bromelioideae</taxon>
        <taxon>Ananas</taxon>
    </lineage>
</organism>
<dbReference type="EMBL" id="LR862149">
    <property type="protein sequence ID" value="CAD1831272.1"/>
    <property type="molecule type" value="Genomic_DNA"/>
</dbReference>
<gene>
    <name evidence="3" type="ORF">CB5_LOCUS14483</name>
</gene>
<protein>
    <recommendedName>
        <fullName evidence="2">Retrotransposon gag domain-containing protein</fullName>
    </recommendedName>
</protein>
<name>A0A6V7PK60_ANACO</name>
<feature type="domain" description="Retrotransposon gag" evidence="2">
    <location>
        <begin position="131"/>
        <end position="190"/>
    </location>
</feature>
<proteinExistence type="predicted"/>
<sequence>MANGTRLRQQTTSYNQSFEEALQSARVVNQKLDVLVEALQKEEARRHEIMMQENARRHEQLLELIRSRFVHAREEEITVQVPTEKNHRQQYMPYMELSFPDFNGTDPKGWLRNCEQYFDRYQVPEQQWIGIASMHIEGDAQFWKQAYFFNRPRVNWSEFSDAICKRFTAAKEGYPIREFSTCEQTNSIESCQKNCEAAKRSEIMVQEDDHIHEAGSAGSKKECDDYLQLEINRKPEIAWSERASKPEELLKLLAAQPSLLKPAHNAPNAYTTSAETGSTIKAVANTTHNSEESLNLNLVEGAAPSEQTKMQGRCDEYGEEYITGKQCKNSSLHMLTAQKKAEMSAGSEAATEEGWEPQQVEGGNVYEARSIKESVIADPEHKVLSENSCPQFARKEPGHKFFADSRELRLENSDIVLRIDWMKEYRQVPFDPGPNKVTTHGIEERFSQRLVTPIKLPMIIKQGVQVIEARPYRIRSGAIMEELHACIQKPLREVKDSTQEKEFVAVLLGVNKKCFEIQQISDQQEVVIATMLRQQERSQDMQVQVLSQILGTTGVCLRPTLVSWYKRGVAPIIKMPHPSSLSLAYEQAKLKESNRELGYFPTIYTSIPSENARVNLIVSWCKQSDQVKHNLKKQPNTNWCQGMKHYTDKRRSEGVLEGEEQIYPELLPYKHSSKTMEKIPELPFCQYTLCHISEQTSRAARRLRLPEGPTGKPRPSRSRRPCCQPEVLGECGHSWKRLTPAQRGGKKTEQLLEYGLK</sequence>
<reference evidence="3" key="1">
    <citation type="submission" date="2020-07" db="EMBL/GenBank/DDBJ databases">
        <authorList>
            <person name="Lin J."/>
        </authorList>
    </citation>
    <scope>NUCLEOTIDE SEQUENCE</scope>
</reference>
<dbReference type="InterPro" id="IPR005162">
    <property type="entry name" value="Retrotrans_gag_dom"/>
</dbReference>
<evidence type="ECO:0000256" key="1">
    <source>
        <dbReference type="SAM" id="MobiDB-lite"/>
    </source>
</evidence>
<evidence type="ECO:0000259" key="2">
    <source>
        <dbReference type="Pfam" id="PF03732"/>
    </source>
</evidence>
<dbReference type="AlphaFoldDB" id="A0A6V7PK60"/>
<accession>A0A6V7PK60</accession>
<feature type="region of interest" description="Disordered" evidence="1">
    <location>
        <begin position="700"/>
        <end position="722"/>
    </location>
</feature>